<evidence type="ECO:0000313" key="2">
    <source>
        <dbReference type="Proteomes" id="UP000886520"/>
    </source>
</evidence>
<accession>A0A9D4U9X1</accession>
<dbReference type="Proteomes" id="UP000886520">
    <property type="component" value="Chromosome 21"/>
</dbReference>
<dbReference type="PANTHER" id="PTHR37720:SF2">
    <property type="entry name" value="OS10G0481400 PROTEIN"/>
    <property type="match status" value="1"/>
</dbReference>
<dbReference type="OrthoDB" id="1895233at2759"/>
<keyword evidence="2" id="KW-1185">Reference proteome</keyword>
<organism evidence="1 2">
    <name type="scientific">Adiantum capillus-veneris</name>
    <name type="common">Maidenhair fern</name>
    <dbReference type="NCBI Taxonomy" id="13818"/>
    <lineage>
        <taxon>Eukaryota</taxon>
        <taxon>Viridiplantae</taxon>
        <taxon>Streptophyta</taxon>
        <taxon>Embryophyta</taxon>
        <taxon>Tracheophyta</taxon>
        <taxon>Polypodiopsida</taxon>
        <taxon>Polypodiidae</taxon>
        <taxon>Polypodiales</taxon>
        <taxon>Pteridineae</taxon>
        <taxon>Pteridaceae</taxon>
        <taxon>Vittarioideae</taxon>
        <taxon>Adiantum</taxon>
    </lineage>
</organism>
<name>A0A9D4U9X1_ADICA</name>
<gene>
    <name evidence="1" type="ORF">GOP47_0021593</name>
</gene>
<dbReference type="PANTHER" id="PTHR37720">
    <property type="entry name" value="OS10G0481400 PROTEIN"/>
    <property type="match status" value="1"/>
</dbReference>
<reference evidence="1" key="1">
    <citation type="submission" date="2021-01" db="EMBL/GenBank/DDBJ databases">
        <title>Adiantum capillus-veneris genome.</title>
        <authorList>
            <person name="Fang Y."/>
            <person name="Liao Q."/>
        </authorList>
    </citation>
    <scope>NUCLEOTIDE SEQUENCE</scope>
    <source>
        <strain evidence="1">H3</strain>
        <tissue evidence="1">Leaf</tissue>
    </source>
</reference>
<protein>
    <submittedName>
        <fullName evidence="1">Uncharacterized protein</fullName>
    </submittedName>
</protein>
<proteinExistence type="predicted"/>
<dbReference type="EMBL" id="JABFUD020000021">
    <property type="protein sequence ID" value="KAI5063046.1"/>
    <property type="molecule type" value="Genomic_DNA"/>
</dbReference>
<comment type="caution">
    <text evidence="1">The sequence shown here is derived from an EMBL/GenBank/DDBJ whole genome shotgun (WGS) entry which is preliminary data.</text>
</comment>
<sequence>MASLLMQERLLGFSLGAALGGGLATHLHRLYWKSTADVAHQISQGRIPPPNPVPVPEPLLLNKATREELAHKWNLSIDYTLGAVVAHLSSRGWKGDPPTLGSTLCFYNVVSSASVV</sequence>
<evidence type="ECO:0000313" key="1">
    <source>
        <dbReference type="EMBL" id="KAI5063046.1"/>
    </source>
</evidence>
<dbReference type="AlphaFoldDB" id="A0A9D4U9X1"/>